<gene>
    <name evidence="5 6" type="primary">aroD</name>
    <name evidence="6" type="ORF">N9R04_10445</name>
</gene>
<evidence type="ECO:0000256" key="4">
    <source>
        <dbReference type="ARBA" id="ARBA00023270"/>
    </source>
</evidence>
<feature type="binding site" evidence="5">
    <location>
        <position position="202"/>
    </location>
    <ligand>
        <name>3-dehydroquinate</name>
        <dbReference type="ChEBI" id="CHEBI:32364"/>
    </ligand>
</feature>
<keyword evidence="4 5" id="KW-0704">Schiff base</keyword>
<dbReference type="RefSeq" id="WP_262856797.1">
    <property type="nucleotide sequence ID" value="NZ_JAOPKZ010000020.1"/>
</dbReference>
<comment type="caution">
    <text evidence="6">The sequence shown here is derived from an EMBL/GenBank/DDBJ whole genome shotgun (WGS) entry which is preliminary data.</text>
</comment>
<evidence type="ECO:0000313" key="7">
    <source>
        <dbReference type="Proteomes" id="UP001209553"/>
    </source>
</evidence>
<sequence>MSQPKIAVTLSPAEQLESDCIELLEKYNNAYDIIELRIDQLLDVEIAEVLKIVKVIKQVCVNKEILVTYRTKGQGGKGAEEGKRYFHYIKNLIAQVDIDLIDIEFDEREFSREIQNCISEAQQRRIQVVLSHHNFKETPDIETLKFLYYKMNRYSPDYLKVAVMPQSSKDVLTLLGALQATSQSVAASVIGIAMGEVGKVSRVATGVFGGSVTYGCLTEPQAPGQLQVADLKSHLSLYD</sequence>
<comment type="catalytic activity">
    <reaction evidence="1 5">
        <text>3-dehydroquinate = 3-dehydroshikimate + H2O</text>
        <dbReference type="Rhea" id="RHEA:21096"/>
        <dbReference type="ChEBI" id="CHEBI:15377"/>
        <dbReference type="ChEBI" id="CHEBI:16630"/>
        <dbReference type="ChEBI" id="CHEBI:32364"/>
        <dbReference type="EC" id="4.2.1.10"/>
    </reaction>
</comment>
<dbReference type="Pfam" id="PF01487">
    <property type="entry name" value="DHquinase_I"/>
    <property type="match status" value="1"/>
</dbReference>
<comment type="subunit">
    <text evidence="5">Homodimer.</text>
</comment>
<proteinExistence type="inferred from homology"/>
<dbReference type="InterPro" id="IPR001381">
    <property type="entry name" value="DHquinase_I"/>
</dbReference>
<evidence type="ECO:0000256" key="1">
    <source>
        <dbReference type="ARBA" id="ARBA00001864"/>
    </source>
</evidence>
<feature type="active site" description="Schiff-base intermediate with substrate" evidence="5">
    <location>
        <position position="160"/>
    </location>
</feature>
<comment type="similarity">
    <text evidence="5">Belongs to the type-I 3-dehydroquinase family.</text>
</comment>
<dbReference type="GO" id="GO:0003855">
    <property type="term" value="F:3-dehydroquinate dehydratase activity"/>
    <property type="evidence" value="ECO:0007669"/>
    <property type="project" value="UniProtKB-EC"/>
</dbReference>
<comment type="caution">
    <text evidence="5">Lacks conserved residue(s) required for the propagation of feature annotation.</text>
</comment>
<accession>A0ABT2QSW7</accession>
<feature type="active site" description="Proton donor/acceptor" evidence="5">
    <location>
        <position position="133"/>
    </location>
</feature>
<organism evidence="6 7">
    <name type="scientific">Staphylococcus marylandisciuri</name>
    <dbReference type="NCBI Taxonomy" id="2981529"/>
    <lineage>
        <taxon>Bacteria</taxon>
        <taxon>Bacillati</taxon>
        <taxon>Bacillota</taxon>
        <taxon>Bacilli</taxon>
        <taxon>Bacillales</taxon>
        <taxon>Staphylococcaceae</taxon>
        <taxon>Staphylococcus</taxon>
    </lineage>
</organism>
<dbReference type="EMBL" id="JAOPKZ010000020">
    <property type="protein sequence ID" value="MCU5747081.1"/>
    <property type="molecule type" value="Genomic_DNA"/>
</dbReference>
<feature type="binding site" evidence="5">
    <location>
        <position position="70"/>
    </location>
    <ligand>
        <name>3-dehydroquinate</name>
        <dbReference type="ChEBI" id="CHEBI:32364"/>
    </ligand>
</feature>
<evidence type="ECO:0000256" key="2">
    <source>
        <dbReference type="ARBA" id="ARBA00023141"/>
    </source>
</evidence>
<dbReference type="PANTHER" id="PTHR43699">
    <property type="entry name" value="3-DEHYDROQUINATE DEHYDRATASE"/>
    <property type="match status" value="1"/>
</dbReference>
<reference evidence="6 7" key="1">
    <citation type="journal article" date="2023" name="Int. J. Syst. Evol. Microbiol.">
        <title>Streptococcus sciuri sp. nov., Staphylococcus marylandisciuri sp. nov. and Staphylococcus americanisciuri sp. nov., isolated from faeces of eastern grey squirrel (Sciurus carolinensis).</title>
        <authorList>
            <person name="Volokhov D.V."/>
            <person name="Zagorodnyaya T.A."/>
            <person name="Furtak V.A."/>
            <person name="Nattanmai G."/>
            <person name="Randall L."/>
            <person name="Jose S."/>
            <person name="Gao Y."/>
            <person name="Eisenberg T."/>
            <person name="Delmonte P."/>
            <person name="Blom J."/>
            <person name="Mitchell K.K."/>
        </authorList>
    </citation>
    <scope>NUCLEOTIDE SEQUENCE [LARGE SCALE GENOMIC DNA]</scope>
    <source>
        <strain evidence="6 7">SQ8-PEA</strain>
    </source>
</reference>
<comment type="pathway">
    <text evidence="5">Metabolic intermediate biosynthesis; chorismate biosynthesis; chorismate from D-erythrose 4-phosphate and phosphoenolpyruvate: step 3/7.</text>
</comment>
<dbReference type="CDD" id="cd00502">
    <property type="entry name" value="DHQase_I"/>
    <property type="match status" value="1"/>
</dbReference>
<dbReference type="NCBIfam" id="TIGR01093">
    <property type="entry name" value="aroD"/>
    <property type="match status" value="1"/>
</dbReference>
<keyword evidence="2 5" id="KW-0057">Aromatic amino acid biosynthesis</keyword>
<keyword evidence="5" id="KW-0028">Amino-acid biosynthesis</keyword>
<protein>
    <recommendedName>
        <fullName evidence="5">3-dehydroquinate dehydratase</fullName>
        <shortName evidence="5">3-dehydroquinase</shortName>
        <ecNumber evidence="5">4.2.1.10</ecNumber>
    </recommendedName>
    <alternativeName>
        <fullName evidence="5">Type I DHQase</fullName>
    </alternativeName>
    <alternativeName>
        <fullName evidence="5">Type I dehydroquinase</fullName>
        <shortName evidence="5">DHQ1</shortName>
    </alternativeName>
</protein>
<dbReference type="SUPFAM" id="SSF51569">
    <property type="entry name" value="Aldolase"/>
    <property type="match status" value="1"/>
</dbReference>
<comment type="function">
    <text evidence="5">Involved in the third step of the chorismate pathway, which leads to the biosynthesis of aromatic amino acids. Catalyzes the cis-dehydration of 3-dehydroquinate (DHQ) and introduces the first double bond of the aromatic ring to yield 3-dehydroshikimate.</text>
</comment>
<evidence type="ECO:0000256" key="3">
    <source>
        <dbReference type="ARBA" id="ARBA00023239"/>
    </source>
</evidence>
<keyword evidence="7" id="KW-1185">Reference proteome</keyword>
<dbReference type="InterPro" id="IPR050146">
    <property type="entry name" value="Type-I_3-dehydroquinase"/>
</dbReference>
<name>A0ABT2QSW7_9STAP</name>
<dbReference type="InterPro" id="IPR013785">
    <property type="entry name" value="Aldolase_TIM"/>
</dbReference>
<dbReference type="Proteomes" id="UP001209553">
    <property type="component" value="Unassembled WGS sequence"/>
</dbReference>
<feature type="binding site" evidence="5">
    <location>
        <position position="225"/>
    </location>
    <ligand>
        <name>3-dehydroquinate</name>
        <dbReference type="ChEBI" id="CHEBI:32364"/>
    </ligand>
</feature>
<dbReference type="Gene3D" id="3.20.20.70">
    <property type="entry name" value="Aldolase class I"/>
    <property type="match status" value="1"/>
</dbReference>
<evidence type="ECO:0000256" key="5">
    <source>
        <dbReference type="HAMAP-Rule" id="MF_00214"/>
    </source>
</evidence>
<dbReference type="EC" id="4.2.1.10" evidence="5"/>
<dbReference type="PANTHER" id="PTHR43699:SF1">
    <property type="entry name" value="3-DEHYDROQUINATE DEHYDRATASE"/>
    <property type="match status" value="1"/>
</dbReference>
<keyword evidence="3 5" id="KW-0456">Lyase</keyword>
<feature type="binding site" evidence="5">
    <location>
        <begin position="35"/>
        <end position="37"/>
    </location>
    <ligand>
        <name>3-dehydroquinate</name>
        <dbReference type="ChEBI" id="CHEBI:32364"/>
    </ligand>
</feature>
<evidence type="ECO:0000313" key="6">
    <source>
        <dbReference type="EMBL" id="MCU5747081.1"/>
    </source>
</evidence>
<dbReference type="HAMAP" id="MF_00214">
    <property type="entry name" value="AroD"/>
    <property type="match status" value="1"/>
</dbReference>